<dbReference type="AlphaFoldDB" id="A0A0F9GUL0"/>
<name>A0A0F9GUL0_9ZZZZ</name>
<proteinExistence type="predicted"/>
<accession>A0A0F9GUL0</accession>
<protein>
    <submittedName>
        <fullName evidence="2">Uncharacterized protein</fullName>
    </submittedName>
</protein>
<sequence length="80" mass="9556">MMVREPETKPDRSLGGTLTEWLRESAIRRMKESRQYRKHLRRVRRRVGDPNYLRESLHGRLMREASQREADHAGQAAEVR</sequence>
<comment type="caution">
    <text evidence="2">The sequence shown here is derived from an EMBL/GenBank/DDBJ whole genome shotgun (WGS) entry which is preliminary data.</text>
</comment>
<gene>
    <name evidence="2" type="ORF">LCGC14_1865480</name>
</gene>
<evidence type="ECO:0000256" key="1">
    <source>
        <dbReference type="SAM" id="MobiDB-lite"/>
    </source>
</evidence>
<evidence type="ECO:0000313" key="2">
    <source>
        <dbReference type="EMBL" id="KKL94356.1"/>
    </source>
</evidence>
<dbReference type="EMBL" id="LAZR01018947">
    <property type="protein sequence ID" value="KKL94356.1"/>
    <property type="molecule type" value="Genomic_DNA"/>
</dbReference>
<feature type="region of interest" description="Disordered" evidence="1">
    <location>
        <begin position="54"/>
        <end position="80"/>
    </location>
</feature>
<organism evidence="2">
    <name type="scientific">marine sediment metagenome</name>
    <dbReference type="NCBI Taxonomy" id="412755"/>
    <lineage>
        <taxon>unclassified sequences</taxon>
        <taxon>metagenomes</taxon>
        <taxon>ecological metagenomes</taxon>
    </lineage>
</organism>
<reference evidence="2" key="1">
    <citation type="journal article" date="2015" name="Nature">
        <title>Complex archaea that bridge the gap between prokaryotes and eukaryotes.</title>
        <authorList>
            <person name="Spang A."/>
            <person name="Saw J.H."/>
            <person name="Jorgensen S.L."/>
            <person name="Zaremba-Niedzwiedzka K."/>
            <person name="Martijn J."/>
            <person name="Lind A.E."/>
            <person name="van Eijk R."/>
            <person name="Schleper C."/>
            <person name="Guy L."/>
            <person name="Ettema T.J."/>
        </authorList>
    </citation>
    <scope>NUCLEOTIDE SEQUENCE</scope>
</reference>
<feature type="compositionally biased region" description="Basic and acidic residues" evidence="1">
    <location>
        <begin position="55"/>
        <end position="72"/>
    </location>
</feature>